<organism evidence="1 2">
    <name type="scientific">Pseudomonas reinekei</name>
    <dbReference type="NCBI Taxonomy" id="395598"/>
    <lineage>
        <taxon>Bacteria</taxon>
        <taxon>Pseudomonadati</taxon>
        <taxon>Pseudomonadota</taxon>
        <taxon>Gammaproteobacteria</taxon>
        <taxon>Pseudomonadales</taxon>
        <taxon>Pseudomonadaceae</taxon>
        <taxon>Pseudomonas</taxon>
    </lineage>
</organism>
<reference evidence="1 2" key="1">
    <citation type="submission" date="2016-10" db="EMBL/GenBank/DDBJ databases">
        <authorList>
            <person name="de Groot N.N."/>
        </authorList>
    </citation>
    <scope>NUCLEOTIDE SEQUENCE [LARGE SCALE GENOMIC DNA]</scope>
    <source>
        <strain evidence="1 2">BS3776</strain>
    </source>
</reference>
<protein>
    <submittedName>
        <fullName evidence="1">Uncharacterized protein</fullName>
    </submittedName>
</protein>
<dbReference type="Proteomes" id="UP000198549">
    <property type="component" value="Chromosome I"/>
</dbReference>
<accession>A0A1H0UF43</accession>
<dbReference type="AlphaFoldDB" id="A0A1H0UF43"/>
<dbReference type="EMBL" id="LT629709">
    <property type="protein sequence ID" value="SDP64779.1"/>
    <property type="molecule type" value="Genomic_DNA"/>
</dbReference>
<gene>
    <name evidence="1" type="ORF">SAMN04490202_5344</name>
</gene>
<sequence>MPESRGGGLGMNLGGLEGALGVCEERLPMPPLSSVGGRGTGTVFGPRMAGALGCVPCMLLGLARRIGLLYGLLLPLFGRFCATSKGARSDGACAWARGPIVALKANRMKPKMHLFMGCLWTRACKDFDSTLRPGFGFVNQNLNSNM</sequence>
<proteinExistence type="predicted"/>
<name>A0A1H0UF43_PSERE</name>
<evidence type="ECO:0000313" key="2">
    <source>
        <dbReference type="Proteomes" id="UP000198549"/>
    </source>
</evidence>
<evidence type="ECO:0000313" key="1">
    <source>
        <dbReference type="EMBL" id="SDP64779.1"/>
    </source>
</evidence>